<comment type="caution">
    <text evidence="2">The sequence shown here is derived from an EMBL/GenBank/DDBJ whole genome shotgun (WGS) entry which is preliminary data.</text>
</comment>
<sequence>MNPSTIVQTLVAAALMMTVAGAVPEKWIFTSTFSGICLMVGWPPKDPGPIVSYYAGCPHGGATAFDLELIENPKNTFTLNLTDKQTATKYNGFIEDTRKTLRTSCPTVLKIMDSDMEKIIYEPTPGNETLEISIGSTQRTFTLGDCPY</sequence>
<feature type="signal peptide" evidence="1">
    <location>
        <begin position="1"/>
        <end position="21"/>
    </location>
</feature>
<evidence type="ECO:0000256" key="1">
    <source>
        <dbReference type="SAM" id="SignalP"/>
    </source>
</evidence>
<keyword evidence="1" id="KW-0732">Signal</keyword>
<feature type="chain" id="PRO_5029711519" evidence="1">
    <location>
        <begin position="22"/>
        <end position="148"/>
    </location>
</feature>
<evidence type="ECO:0000313" key="3">
    <source>
        <dbReference type="Proteomes" id="UP000572268"/>
    </source>
</evidence>
<evidence type="ECO:0000313" key="2">
    <source>
        <dbReference type="EMBL" id="KAF4672809.1"/>
    </source>
</evidence>
<name>A0A7J6MMI4_PEROL</name>
<proteinExistence type="predicted"/>
<protein>
    <submittedName>
        <fullName evidence="2">Uncharacterized protein</fullName>
    </submittedName>
</protein>
<gene>
    <name evidence="2" type="ORF">FOL46_008349</name>
</gene>
<dbReference type="AlphaFoldDB" id="A0A7J6MMI4"/>
<reference evidence="2 3" key="1">
    <citation type="submission" date="2020-04" db="EMBL/GenBank/DDBJ databases">
        <title>Perkinsus olseni comparative genomics.</title>
        <authorList>
            <person name="Bogema D.R."/>
        </authorList>
    </citation>
    <scope>NUCLEOTIDE SEQUENCE [LARGE SCALE GENOMIC DNA]</scope>
    <source>
        <strain evidence="2">ATCC PRA-31</strain>
    </source>
</reference>
<organism evidence="2 3">
    <name type="scientific">Perkinsus olseni</name>
    <name type="common">Perkinsus atlanticus</name>
    <dbReference type="NCBI Taxonomy" id="32597"/>
    <lineage>
        <taxon>Eukaryota</taxon>
        <taxon>Sar</taxon>
        <taxon>Alveolata</taxon>
        <taxon>Perkinsozoa</taxon>
        <taxon>Perkinsea</taxon>
        <taxon>Perkinsida</taxon>
        <taxon>Perkinsidae</taxon>
        <taxon>Perkinsus</taxon>
    </lineage>
</organism>
<dbReference type="Proteomes" id="UP000572268">
    <property type="component" value="Unassembled WGS sequence"/>
</dbReference>
<dbReference type="EMBL" id="JABANN010000066">
    <property type="protein sequence ID" value="KAF4672809.1"/>
    <property type="molecule type" value="Genomic_DNA"/>
</dbReference>
<accession>A0A7J6MMI4</accession>